<keyword evidence="2" id="KW-0418">Kinase</keyword>
<evidence type="ECO:0000313" key="3">
    <source>
        <dbReference type="Proteomes" id="UP000518288"/>
    </source>
</evidence>
<dbReference type="EC" id="2.7.11.1" evidence="2"/>
<gene>
    <name evidence="2" type="ORF">BDD16_001956</name>
</gene>
<protein>
    <submittedName>
        <fullName evidence="2">Serine/threonine-protein kinase RsbT</fullName>
        <ecNumber evidence="2">2.7.11.1</ecNumber>
    </submittedName>
</protein>
<dbReference type="InterPro" id="IPR003594">
    <property type="entry name" value="HATPase_dom"/>
</dbReference>
<proteinExistence type="predicted"/>
<sequence>MTRPPGHLQDSAVCTVERETDVPHVVAAARHFCLDHGLSPLLAAHVATAASELANNLWMHTTRGGTITLRLLPLSSSQAPSMRRGVELQSGDEGPGIVDLALAQQEGYSTGGGLGCGLPGVQRLMDEFEIRSTPGVGTWVRACKWAKLGA</sequence>
<evidence type="ECO:0000259" key="1">
    <source>
        <dbReference type="Pfam" id="PF13581"/>
    </source>
</evidence>
<dbReference type="InterPro" id="IPR036890">
    <property type="entry name" value="HATPase_C_sf"/>
</dbReference>
<evidence type="ECO:0000313" key="2">
    <source>
        <dbReference type="EMBL" id="NYG32970.1"/>
    </source>
</evidence>
<name>A0A7Y9UJQ2_9BURK</name>
<accession>A0A7Y9UJQ2</accession>
<dbReference type="Pfam" id="PF13581">
    <property type="entry name" value="HATPase_c_2"/>
    <property type="match status" value="1"/>
</dbReference>
<dbReference type="Proteomes" id="UP000518288">
    <property type="component" value="Unassembled WGS sequence"/>
</dbReference>
<dbReference type="RefSeq" id="WP_179633791.1">
    <property type="nucleotide sequence ID" value="NZ_JACCFH010000001.1"/>
</dbReference>
<organism evidence="2 3">
    <name type="scientific">Sphaerotilus montanus</name>
    <dbReference type="NCBI Taxonomy" id="522889"/>
    <lineage>
        <taxon>Bacteria</taxon>
        <taxon>Pseudomonadati</taxon>
        <taxon>Pseudomonadota</taxon>
        <taxon>Betaproteobacteria</taxon>
        <taxon>Burkholderiales</taxon>
        <taxon>Sphaerotilaceae</taxon>
        <taxon>Sphaerotilus</taxon>
    </lineage>
</organism>
<comment type="caution">
    <text evidence="2">The sequence shown here is derived from an EMBL/GenBank/DDBJ whole genome shotgun (WGS) entry which is preliminary data.</text>
</comment>
<feature type="domain" description="Histidine kinase/HSP90-like ATPase" evidence="1">
    <location>
        <begin position="19"/>
        <end position="144"/>
    </location>
</feature>
<dbReference type="GO" id="GO:0004674">
    <property type="term" value="F:protein serine/threonine kinase activity"/>
    <property type="evidence" value="ECO:0007669"/>
    <property type="project" value="UniProtKB-EC"/>
</dbReference>
<reference evidence="2 3" key="1">
    <citation type="submission" date="2020-07" db="EMBL/GenBank/DDBJ databases">
        <title>Genomic Encyclopedia of Archaeal and Bacterial Type Strains, Phase II (KMG-II): from individual species to whole genera.</title>
        <authorList>
            <person name="Goeker M."/>
        </authorList>
    </citation>
    <scope>NUCLEOTIDE SEQUENCE [LARGE SCALE GENOMIC DNA]</scope>
    <source>
        <strain evidence="2 3">DSM 21226</strain>
    </source>
</reference>
<dbReference type="SUPFAM" id="SSF55874">
    <property type="entry name" value="ATPase domain of HSP90 chaperone/DNA topoisomerase II/histidine kinase"/>
    <property type="match status" value="1"/>
</dbReference>
<keyword evidence="2" id="KW-0808">Transferase</keyword>
<dbReference type="Gene3D" id="3.30.565.10">
    <property type="entry name" value="Histidine kinase-like ATPase, C-terminal domain"/>
    <property type="match status" value="1"/>
</dbReference>
<keyword evidence="3" id="KW-1185">Reference proteome</keyword>
<dbReference type="AlphaFoldDB" id="A0A7Y9UJQ2"/>
<dbReference type="EMBL" id="JACCFH010000001">
    <property type="protein sequence ID" value="NYG32970.1"/>
    <property type="molecule type" value="Genomic_DNA"/>
</dbReference>